<evidence type="ECO:0000313" key="11">
    <source>
        <dbReference type="EMBL" id="WPL17232.1"/>
    </source>
</evidence>
<dbReference type="InterPro" id="IPR042242">
    <property type="entry name" value="RecO_C"/>
</dbReference>
<dbReference type="RefSeq" id="WP_328987751.1">
    <property type="nucleotide sequence ID" value="NZ_CP121472.1"/>
</dbReference>
<dbReference type="NCBIfam" id="TIGR00613">
    <property type="entry name" value="reco"/>
    <property type="match status" value="1"/>
</dbReference>
<evidence type="ECO:0000313" key="12">
    <source>
        <dbReference type="Proteomes" id="UP001432180"/>
    </source>
</evidence>
<dbReference type="Gene3D" id="1.20.1440.120">
    <property type="entry name" value="Recombination protein O, C-terminal domain"/>
    <property type="match status" value="1"/>
</dbReference>
<dbReference type="SUPFAM" id="SSF57863">
    <property type="entry name" value="ArfGap/RecO-like zinc finger"/>
    <property type="match status" value="1"/>
</dbReference>
<dbReference type="Pfam" id="PF02565">
    <property type="entry name" value="RecO_C"/>
    <property type="match status" value="1"/>
</dbReference>
<sequence length="244" mass="27002">MQISLQRGFVLHRRPYANTSLLLELFTAEHGRLATLAKGAKRSKSTQAALLQPFQPLWLAWTGRGEVKTLTRAEAAGRALGLIGTNLYCGFYVNELLMRLWPRQEAPESLFSAYQMVLDALTRSDPPDLGLRQFELSLLAAMGYALDLTRLADENVAVRPGEHYLLFPDQGLRRALAPGPASVSGETLGRLVRGEALEPQHRREAKTLLRRALAPHLGNKPLRSRELFRSLPSQEPSAGEAKAS</sequence>
<dbReference type="InterPro" id="IPR022572">
    <property type="entry name" value="DNA_rep/recomb_RecO_N"/>
</dbReference>
<dbReference type="SUPFAM" id="SSF50249">
    <property type="entry name" value="Nucleic acid-binding proteins"/>
    <property type="match status" value="1"/>
</dbReference>
<dbReference type="InterPro" id="IPR037278">
    <property type="entry name" value="ARFGAP/RecO"/>
</dbReference>
<feature type="region of interest" description="Disordered" evidence="9">
    <location>
        <begin position="224"/>
        <end position="244"/>
    </location>
</feature>
<organism evidence="11 12">
    <name type="scientific">Thiorhodovibrio winogradskyi</name>
    <dbReference type="NCBI Taxonomy" id="77007"/>
    <lineage>
        <taxon>Bacteria</taxon>
        <taxon>Pseudomonadati</taxon>
        <taxon>Pseudomonadota</taxon>
        <taxon>Gammaproteobacteria</taxon>
        <taxon>Chromatiales</taxon>
        <taxon>Chromatiaceae</taxon>
        <taxon>Thiorhodovibrio</taxon>
    </lineage>
</organism>
<dbReference type="PANTHER" id="PTHR33991:SF1">
    <property type="entry name" value="DNA REPAIR PROTEIN RECO"/>
    <property type="match status" value="1"/>
</dbReference>
<keyword evidence="5 8" id="KW-0233">DNA recombination</keyword>
<dbReference type="Pfam" id="PF11967">
    <property type="entry name" value="RecO_N"/>
    <property type="match status" value="1"/>
</dbReference>
<keyword evidence="12" id="KW-1185">Reference proteome</keyword>
<gene>
    <name evidence="8 11" type="primary">recO</name>
    <name evidence="11" type="ORF">Thiowin_02228</name>
</gene>
<name>A0ABZ0SAX7_9GAMM</name>
<accession>A0ABZ0SAX7</accession>
<evidence type="ECO:0000256" key="7">
    <source>
        <dbReference type="ARBA" id="ARBA00033409"/>
    </source>
</evidence>
<dbReference type="InterPro" id="IPR003717">
    <property type="entry name" value="RecO"/>
</dbReference>
<dbReference type="PANTHER" id="PTHR33991">
    <property type="entry name" value="DNA REPAIR PROTEIN RECO"/>
    <property type="match status" value="1"/>
</dbReference>
<dbReference type="InterPro" id="IPR012340">
    <property type="entry name" value="NA-bd_OB-fold"/>
</dbReference>
<protein>
    <recommendedName>
        <fullName evidence="3 8">DNA repair protein RecO</fullName>
    </recommendedName>
    <alternativeName>
        <fullName evidence="7 8">Recombination protein O</fullName>
    </alternativeName>
</protein>
<evidence type="ECO:0000256" key="6">
    <source>
        <dbReference type="ARBA" id="ARBA00023204"/>
    </source>
</evidence>
<dbReference type="Proteomes" id="UP001432180">
    <property type="component" value="Chromosome"/>
</dbReference>
<evidence type="ECO:0000259" key="10">
    <source>
        <dbReference type="Pfam" id="PF11967"/>
    </source>
</evidence>
<proteinExistence type="inferred from homology"/>
<evidence type="ECO:0000256" key="9">
    <source>
        <dbReference type="SAM" id="MobiDB-lite"/>
    </source>
</evidence>
<keyword evidence="6 8" id="KW-0234">DNA repair</keyword>
<evidence type="ECO:0000256" key="5">
    <source>
        <dbReference type="ARBA" id="ARBA00023172"/>
    </source>
</evidence>
<reference evidence="11 12" key="1">
    <citation type="journal article" date="2023" name="Microorganisms">
        <title>Thiorhodovibrio frisius and Trv. litoralis spp. nov., Two Novel Members from a Clade of Fastidious Purple Sulfur Bacteria That Exhibit Unique Red-Shifted Light-Harvesting Capabilities.</title>
        <authorList>
            <person name="Methner A."/>
            <person name="Kuzyk S.B."/>
            <person name="Petersen J."/>
            <person name="Bauer S."/>
            <person name="Brinkmann H."/>
            <person name="Sichau K."/>
            <person name="Wanner G."/>
            <person name="Wolf J."/>
            <person name="Neumann-Schaal M."/>
            <person name="Henke P."/>
            <person name="Tank M."/>
            <person name="Sproer C."/>
            <person name="Bunk B."/>
            <person name="Overmann J."/>
        </authorList>
    </citation>
    <scope>NUCLEOTIDE SEQUENCE [LARGE SCALE GENOMIC DNA]</scope>
    <source>
        <strain evidence="11 12">DSM 6702</strain>
    </source>
</reference>
<evidence type="ECO:0000256" key="4">
    <source>
        <dbReference type="ARBA" id="ARBA00022763"/>
    </source>
</evidence>
<evidence type="ECO:0000256" key="2">
    <source>
        <dbReference type="ARBA" id="ARBA00007452"/>
    </source>
</evidence>
<keyword evidence="4 8" id="KW-0227">DNA damage</keyword>
<comment type="function">
    <text evidence="1 8">Involved in DNA repair and RecF pathway recombination.</text>
</comment>
<dbReference type="Gene3D" id="2.40.50.140">
    <property type="entry name" value="Nucleic acid-binding proteins"/>
    <property type="match status" value="1"/>
</dbReference>
<evidence type="ECO:0000256" key="3">
    <source>
        <dbReference type="ARBA" id="ARBA00021310"/>
    </source>
</evidence>
<dbReference type="HAMAP" id="MF_00201">
    <property type="entry name" value="RecO"/>
    <property type="match status" value="1"/>
</dbReference>
<evidence type="ECO:0000256" key="8">
    <source>
        <dbReference type="HAMAP-Rule" id="MF_00201"/>
    </source>
</evidence>
<feature type="domain" description="DNA replication/recombination mediator RecO N-terminal" evidence="10">
    <location>
        <begin position="1"/>
        <end position="75"/>
    </location>
</feature>
<dbReference type="EMBL" id="CP121472">
    <property type="protein sequence ID" value="WPL17232.1"/>
    <property type="molecule type" value="Genomic_DNA"/>
</dbReference>
<evidence type="ECO:0000256" key="1">
    <source>
        <dbReference type="ARBA" id="ARBA00003065"/>
    </source>
</evidence>
<comment type="similarity">
    <text evidence="2 8">Belongs to the RecO family.</text>
</comment>